<sequence length="311" mass="34500">MTELKKSQLEQHSASRREVLKQLAIGATGIGLAGHSANLLADDANVNFAPKNTALKGNIHHSVARWTFGDLSVEELCQVANKLGFSAIDLVGPDDWPTLKKYGINSSMCNGAELNLTDGWGDSQFHDELIKRYHRHIDLVADAGYVNLICFSGNKRGMAPEEGLDNAVKGLRQILPHAEKRGVVLQMELFNSKVDHPDYFADNSAWGIALCKRLNSPNFKLLYDIYHMQISEGDIIRTITDNHQYFGHYHTAGVPGRHEIDDSQELFYPAIARAILNTGFKGYLAQEFIPTPDSMADKVTSLQNAIHICDV</sequence>
<organism evidence="3 4">
    <name type="scientific">Neptunicella marina</name>
    <dbReference type="NCBI Taxonomy" id="2125989"/>
    <lineage>
        <taxon>Bacteria</taxon>
        <taxon>Pseudomonadati</taxon>
        <taxon>Pseudomonadota</taxon>
        <taxon>Gammaproteobacteria</taxon>
        <taxon>Alteromonadales</taxon>
        <taxon>Alteromonadaceae</taxon>
        <taxon>Neptunicella</taxon>
    </lineage>
</organism>
<dbReference type="InterPro" id="IPR036237">
    <property type="entry name" value="Xyl_isomerase-like_sf"/>
</dbReference>
<reference evidence="3" key="1">
    <citation type="journal article" date="2018" name="Int. J. Syst. Evol. Microbiol.">
        <title>Neptunicella marina gen. nov., sp. nov., isolated from surface seawater.</title>
        <authorList>
            <person name="Liu X."/>
            <person name="Lai Q."/>
            <person name="Du Y."/>
            <person name="Zhang X."/>
            <person name="Liu Z."/>
            <person name="Sun F."/>
            <person name="Shao Z."/>
        </authorList>
    </citation>
    <scope>NUCLEOTIDE SEQUENCE</scope>
    <source>
        <strain evidence="3">S27-2</strain>
    </source>
</reference>
<proteinExistence type="predicted"/>
<feature type="domain" description="Xylose isomerase-like TIM barrel" evidence="2">
    <location>
        <begin position="99"/>
        <end position="298"/>
    </location>
</feature>
<dbReference type="PANTHER" id="PTHR43489:SF3">
    <property type="entry name" value="XYLOSE ISOMERASE DOMAIN PROTEIN TIM BARREL"/>
    <property type="match status" value="1"/>
</dbReference>
<dbReference type="Proteomes" id="UP000601768">
    <property type="component" value="Unassembled WGS sequence"/>
</dbReference>
<dbReference type="Pfam" id="PF01261">
    <property type="entry name" value="AP_endonuc_2"/>
    <property type="match status" value="1"/>
</dbReference>
<reference evidence="3" key="2">
    <citation type="submission" date="2020-08" db="EMBL/GenBank/DDBJ databases">
        <authorList>
            <person name="Lai Q."/>
        </authorList>
    </citation>
    <scope>NUCLEOTIDE SEQUENCE</scope>
    <source>
        <strain evidence="3">S27-2</strain>
    </source>
</reference>
<evidence type="ECO:0000256" key="1">
    <source>
        <dbReference type="ARBA" id="ARBA00023235"/>
    </source>
</evidence>
<dbReference type="InterPro" id="IPR013022">
    <property type="entry name" value="Xyl_isomerase-like_TIM-brl"/>
</dbReference>
<dbReference type="GO" id="GO:0016853">
    <property type="term" value="F:isomerase activity"/>
    <property type="evidence" value="ECO:0007669"/>
    <property type="project" value="UniProtKB-KW"/>
</dbReference>
<name>A0A8J6IUU9_9ALTE</name>
<dbReference type="EMBL" id="JACNEP010000013">
    <property type="protein sequence ID" value="MBC3767131.1"/>
    <property type="molecule type" value="Genomic_DNA"/>
</dbReference>
<protein>
    <submittedName>
        <fullName evidence="3">TIM barrel protein</fullName>
    </submittedName>
</protein>
<dbReference type="Gene3D" id="3.20.20.150">
    <property type="entry name" value="Divalent-metal-dependent TIM barrel enzymes"/>
    <property type="match status" value="1"/>
</dbReference>
<gene>
    <name evidence="3" type="ORF">H8B19_14695</name>
</gene>
<keyword evidence="4" id="KW-1185">Reference proteome</keyword>
<keyword evidence="1" id="KW-0413">Isomerase</keyword>
<evidence type="ECO:0000313" key="3">
    <source>
        <dbReference type="EMBL" id="MBC3767131.1"/>
    </source>
</evidence>
<comment type="caution">
    <text evidence="3">The sequence shown here is derived from an EMBL/GenBank/DDBJ whole genome shotgun (WGS) entry which is preliminary data.</text>
</comment>
<dbReference type="SUPFAM" id="SSF51658">
    <property type="entry name" value="Xylose isomerase-like"/>
    <property type="match status" value="1"/>
</dbReference>
<dbReference type="InterPro" id="IPR050417">
    <property type="entry name" value="Sugar_Epim/Isomerase"/>
</dbReference>
<dbReference type="PANTHER" id="PTHR43489">
    <property type="entry name" value="ISOMERASE"/>
    <property type="match status" value="1"/>
</dbReference>
<dbReference type="AlphaFoldDB" id="A0A8J6IUU9"/>
<dbReference type="InterPro" id="IPR006311">
    <property type="entry name" value="TAT_signal"/>
</dbReference>
<evidence type="ECO:0000259" key="2">
    <source>
        <dbReference type="Pfam" id="PF01261"/>
    </source>
</evidence>
<accession>A0A8J6IUU9</accession>
<dbReference type="RefSeq" id="WP_186507642.1">
    <property type="nucleotide sequence ID" value="NZ_JACNEP010000013.1"/>
</dbReference>
<evidence type="ECO:0000313" key="4">
    <source>
        <dbReference type="Proteomes" id="UP000601768"/>
    </source>
</evidence>
<dbReference type="PROSITE" id="PS51318">
    <property type="entry name" value="TAT"/>
    <property type="match status" value="1"/>
</dbReference>